<protein>
    <submittedName>
        <fullName evidence="2">Uncharacterized protein</fullName>
    </submittedName>
</protein>
<keyword evidence="1" id="KW-0732">Signal</keyword>
<proteinExistence type="predicted"/>
<evidence type="ECO:0000256" key="1">
    <source>
        <dbReference type="SAM" id="SignalP"/>
    </source>
</evidence>
<dbReference type="Pfam" id="PF06830">
    <property type="entry name" value="Root_cap"/>
    <property type="match status" value="1"/>
</dbReference>
<feature type="signal peptide" evidence="1">
    <location>
        <begin position="1"/>
        <end position="25"/>
    </location>
</feature>
<gene>
    <name evidence="2" type="ORF">RHSIM_Rhsim13G0109100</name>
</gene>
<dbReference type="AlphaFoldDB" id="A0A834G202"/>
<dbReference type="PANTHER" id="PTHR31656">
    <property type="entry name" value="ROOT CAP DOMAIN-CONTAINING PROTEIN"/>
    <property type="match status" value="1"/>
</dbReference>
<name>A0A834G202_RHOSS</name>
<feature type="chain" id="PRO_5033007969" evidence="1">
    <location>
        <begin position="26"/>
        <end position="391"/>
    </location>
</feature>
<organism evidence="2 3">
    <name type="scientific">Rhododendron simsii</name>
    <name type="common">Sims's rhododendron</name>
    <dbReference type="NCBI Taxonomy" id="118357"/>
    <lineage>
        <taxon>Eukaryota</taxon>
        <taxon>Viridiplantae</taxon>
        <taxon>Streptophyta</taxon>
        <taxon>Embryophyta</taxon>
        <taxon>Tracheophyta</taxon>
        <taxon>Spermatophyta</taxon>
        <taxon>Magnoliopsida</taxon>
        <taxon>eudicotyledons</taxon>
        <taxon>Gunneridae</taxon>
        <taxon>Pentapetalae</taxon>
        <taxon>asterids</taxon>
        <taxon>Ericales</taxon>
        <taxon>Ericaceae</taxon>
        <taxon>Ericoideae</taxon>
        <taxon>Rhodoreae</taxon>
        <taxon>Rhododendron</taxon>
    </lineage>
</organism>
<comment type="caution">
    <text evidence="2">The sequence shown here is derived from an EMBL/GenBank/DDBJ whole genome shotgun (WGS) entry which is preliminary data.</text>
</comment>
<keyword evidence="3" id="KW-1185">Reference proteome</keyword>
<accession>A0A834G202</accession>
<sequence>MAGATAMGRLSVTVVLLLAVVAAAGGDIAPDPPPATHTWAVCFKLGSPCFNHEFSCPADCPWTCEADCYACKAVCPPRRTPRLIVQHARVFVVSLLFPNTVIIKKKKKKTSTFAFSFSFIFFCANCQLNCSHVYIACNLPGGLCQDPRFVGGDGLTFYFHGKKNQDFCIVSDSNLHINAHFIGRRNDNMKRDFTWVQSLGILFDNHQLYVGAQTTSTWDDSIDRLALAFDGEPIFLPATANAEWRPSTAPGISFTRSRDVNGVVIEVEGNVKIKATVVPITEEDSMIHNYGITKEDCFAHLDLGFKFYSLSGSVDGVLGRTYRSNYVSKIKMGVLMPVVGGAKEFASSTLFSSDCAVAKFTGELNSSESFEYGSMDCASTGIDGRGVVCKR</sequence>
<evidence type="ECO:0000313" key="2">
    <source>
        <dbReference type="EMBL" id="KAF7120046.1"/>
    </source>
</evidence>
<reference evidence="2" key="1">
    <citation type="submission" date="2019-11" db="EMBL/GenBank/DDBJ databases">
        <authorList>
            <person name="Liu Y."/>
            <person name="Hou J."/>
            <person name="Li T.-Q."/>
            <person name="Guan C.-H."/>
            <person name="Wu X."/>
            <person name="Wu H.-Z."/>
            <person name="Ling F."/>
            <person name="Zhang R."/>
            <person name="Shi X.-G."/>
            <person name="Ren J.-P."/>
            <person name="Chen E.-F."/>
            <person name="Sun J.-M."/>
        </authorList>
    </citation>
    <scope>NUCLEOTIDE SEQUENCE</scope>
    <source>
        <strain evidence="2">Adult_tree_wgs_1</strain>
        <tissue evidence="2">Leaves</tissue>
    </source>
</reference>
<dbReference type="Proteomes" id="UP000626092">
    <property type="component" value="Unassembled WGS sequence"/>
</dbReference>
<dbReference type="OrthoDB" id="2012132at2759"/>
<evidence type="ECO:0000313" key="3">
    <source>
        <dbReference type="Proteomes" id="UP000626092"/>
    </source>
</evidence>
<dbReference type="InterPro" id="IPR009646">
    <property type="entry name" value="Root_cap"/>
</dbReference>
<dbReference type="EMBL" id="WJXA01000013">
    <property type="protein sequence ID" value="KAF7120046.1"/>
    <property type="molecule type" value="Genomic_DNA"/>
</dbReference>